<keyword evidence="3" id="KW-1185">Reference proteome</keyword>
<reference evidence="2 3" key="1">
    <citation type="submission" date="2014-11" db="EMBL/GenBank/DDBJ databases">
        <title>Genetic blueprint of the zoonotic pathogen Toxocara canis.</title>
        <authorList>
            <person name="Zhu X.-Q."/>
            <person name="Korhonen P.K."/>
            <person name="Cai H."/>
            <person name="Young N.D."/>
            <person name="Nejsum P."/>
            <person name="von Samson-Himmelstjerna G."/>
            <person name="Boag P.R."/>
            <person name="Tan P."/>
            <person name="Li Q."/>
            <person name="Min J."/>
            <person name="Yang Y."/>
            <person name="Wang X."/>
            <person name="Fang X."/>
            <person name="Hall R.S."/>
            <person name="Hofmann A."/>
            <person name="Sternberg P.W."/>
            <person name="Jex A.R."/>
            <person name="Gasser R.B."/>
        </authorList>
    </citation>
    <scope>NUCLEOTIDE SEQUENCE [LARGE SCALE GENOMIC DNA]</scope>
    <source>
        <strain evidence="2">PN_DK_2014</strain>
    </source>
</reference>
<protein>
    <submittedName>
        <fullName evidence="2">Uncharacterized protein</fullName>
    </submittedName>
</protein>
<name>A0A0B2VP84_TOXCA</name>
<gene>
    <name evidence="2" type="ORF">Tcan_07476</name>
</gene>
<comment type="caution">
    <text evidence="2">The sequence shown here is derived from an EMBL/GenBank/DDBJ whole genome shotgun (WGS) entry which is preliminary data.</text>
</comment>
<evidence type="ECO:0000313" key="2">
    <source>
        <dbReference type="EMBL" id="KHN85321.1"/>
    </source>
</evidence>
<sequence>MTIRVERVRYDDDSGKTRSSRATNIRTATRYVYNTYEIHRIQKGKMSASLRALMASGENPCNPNLQKTVCRSPSTTDHQHVNECIEERCVRSGTSKNTLADCQSPCY</sequence>
<feature type="region of interest" description="Disordered" evidence="1">
    <location>
        <begin position="1"/>
        <end position="20"/>
    </location>
</feature>
<proteinExistence type="predicted"/>
<evidence type="ECO:0000256" key="1">
    <source>
        <dbReference type="SAM" id="MobiDB-lite"/>
    </source>
</evidence>
<feature type="compositionally biased region" description="Basic and acidic residues" evidence="1">
    <location>
        <begin position="1"/>
        <end position="16"/>
    </location>
</feature>
<dbReference type="Proteomes" id="UP000031036">
    <property type="component" value="Unassembled WGS sequence"/>
</dbReference>
<organism evidence="2 3">
    <name type="scientific">Toxocara canis</name>
    <name type="common">Canine roundworm</name>
    <dbReference type="NCBI Taxonomy" id="6265"/>
    <lineage>
        <taxon>Eukaryota</taxon>
        <taxon>Metazoa</taxon>
        <taxon>Ecdysozoa</taxon>
        <taxon>Nematoda</taxon>
        <taxon>Chromadorea</taxon>
        <taxon>Rhabditida</taxon>
        <taxon>Spirurina</taxon>
        <taxon>Ascaridomorpha</taxon>
        <taxon>Ascaridoidea</taxon>
        <taxon>Toxocaridae</taxon>
        <taxon>Toxocara</taxon>
    </lineage>
</organism>
<dbReference type="EMBL" id="JPKZ01000812">
    <property type="protein sequence ID" value="KHN85321.1"/>
    <property type="molecule type" value="Genomic_DNA"/>
</dbReference>
<evidence type="ECO:0000313" key="3">
    <source>
        <dbReference type="Proteomes" id="UP000031036"/>
    </source>
</evidence>
<accession>A0A0B2VP84</accession>
<dbReference type="AlphaFoldDB" id="A0A0B2VP84"/>